<evidence type="ECO:0000256" key="3">
    <source>
        <dbReference type="ARBA" id="ARBA00022786"/>
    </source>
</evidence>
<evidence type="ECO:0000313" key="8">
    <source>
        <dbReference type="EMBL" id="KFM72973.1"/>
    </source>
</evidence>
<evidence type="ECO:0000256" key="1">
    <source>
        <dbReference type="ARBA" id="ARBA00000707"/>
    </source>
</evidence>
<feature type="domain" description="OTU1-like C-terminal C2H2-type zinc finger" evidence="7">
    <location>
        <begin position="221"/>
        <end position="250"/>
    </location>
</feature>
<organism evidence="8 9">
    <name type="scientific">Stegodyphus mimosarum</name>
    <name type="common">African social velvet spider</name>
    <dbReference type="NCBI Taxonomy" id="407821"/>
    <lineage>
        <taxon>Eukaryota</taxon>
        <taxon>Metazoa</taxon>
        <taxon>Ecdysozoa</taxon>
        <taxon>Arthropoda</taxon>
        <taxon>Chelicerata</taxon>
        <taxon>Arachnida</taxon>
        <taxon>Araneae</taxon>
        <taxon>Araneomorphae</taxon>
        <taxon>Entelegynae</taxon>
        <taxon>Eresoidea</taxon>
        <taxon>Eresidae</taxon>
        <taxon>Stegodyphus</taxon>
    </lineage>
</organism>
<proteinExistence type="predicted"/>
<accession>A0A087U6I4</accession>
<dbReference type="EMBL" id="KK118449">
    <property type="protein sequence ID" value="KFM72973.1"/>
    <property type="molecule type" value="Genomic_DNA"/>
</dbReference>
<dbReference type="STRING" id="407821.A0A087U6I4"/>
<evidence type="ECO:0000313" key="9">
    <source>
        <dbReference type="Proteomes" id="UP000054359"/>
    </source>
</evidence>
<dbReference type="PANTHER" id="PTHR13312:SF0">
    <property type="entry name" value="UBIQUITIN THIOESTERASE OTU1"/>
    <property type="match status" value="1"/>
</dbReference>
<dbReference type="GO" id="GO:0005829">
    <property type="term" value="C:cytosol"/>
    <property type="evidence" value="ECO:0007669"/>
    <property type="project" value="TreeGrafter"/>
</dbReference>
<evidence type="ECO:0000256" key="2">
    <source>
        <dbReference type="ARBA" id="ARBA00022670"/>
    </source>
</evidence>
<dbReference type="Pfam" id="PF24560">
    <property type="entry name" value="zf-C2H2_OTU1_C"/>
    <property type="match status" value="1"/>
</dbReference>
<dbReference type="AlphaFoldDB" id="A0A087U6I4"/>
<feature type="non-terminal residue" evidence="8">
    <location>
        <position position="251"/>
    </location>
</feature>
<evidence type="ECO:0000256" key="6">
    <source>
        <dbReference type="RuleBase" id="RU367104"/>
    </source>
</evidence>
<dbReference type="InterPro" id="IPR038765">
    <property type="entry name" value="Papain-like_cys_pep_sf"/>
</dbReference>
<dbReference type="GO" id="GO:0005634">
    <property type="term" value="C:nucleus"/>
    <property type="evidence" value="ECO:0007669"/>
    <property type="project" value="TreeGrafter"/>
</dbReference>
<dbReference type="SUPFAM" id="SSF54001">
    <property type="entry name" value="Cysteine proteinases"/>
    <property type="match status" value="1"/>
</dbReference>
<evidence type="ECO:0000259" key="7">
    <source>
        <dbReference type="Pfam" id="PF24560"/>
    </source>
</evidence>
<name>A0A087U6I4_STEMI</name>
<dbReference type="EC" id="3.4.19.12" evidence="6"/>
<dbReference type="Proteomes" id="UP000054359">
    <property type="component" value="Unassembled WGS sequence"/>
</dbReference>
<dbReference type="Gene3D" id="3.90.70.80">
    <property type="match status" value="1"/>
</dbReference>
<dbReference type="OrthoDB" id="65596at2759"/>
<evidence type="ECO:0000256" key="4">
    <source>
        <dbReference type="ARBA" id="ARBA00022801"/>
    </source>
</evidence>
<keyword evidence="6" id="KW-0963">Cytoplasm</keyword>
<protein>
    <recommendedName>
        <fullName evidence="6">Ubiquitin thioesterase OTU</fullName>
        <ecNumber evidence="6">3.4.19.12</ecNumber>
    </recommendedName>
</protein>
<keyword evidence="2" id="KW-0645">Protease</keyword>
<keyword evidence="3 6" id="KW-0833">Ubl conjugation pathway</keyword>
<keyword evidence="9" id="KW-1185">Reference proteome</keyword>
<dbReference type="InterPro" id="IPR057766">
    <property type="entry name" value="Znf-C2H2_OTU1-like_C"/>
</dbReference>
<keyword evidence="5 6" id="KW-0788">Thiol protease</keyword>
<dbReference type="GO" id="GO:0030968">
    <property type="term" value="P:endoplasmic reticulum unfolded protein response"/>
    <property type="evidence" value="ECO:0007669"/>
    <property type="project" value="TreeGrafter"/>
</dbReference>
<evidence type="ECO:0000256" key="5">
    <source>
        <dbReference type="ARBA" id="ARBA00022807"/>
    </source>
</evidence>
<comment type="subcellular location">
    <subcellularLocation>
        <location evidence="6">Cytoplasm</location>
    </subcellularLocation>
</comment>
<dbReference type="CDD" id="cd22745">
    <property type="entry name" value="OTU_OTU1"/>
    <property type="match status" value="1"/>
</dbReference>
<comment type="catalytic activity">
    <reaction evidence="1 6">
        <text>Thiol-dependent hydrolysis of ester, thioester, amide, peptide and isopeptide bonds formed by the C-terminal Gly of ubiquitin (a 76-residue protein attached to proteins as an intracellular targeting signal).</text>
        <dbReference type="EC" id="3.4.19.12"/>
    </reaction>
</comment>
<sequence length="251" mass="28553">MAMSKFAKSEAVNEGKASRLGKIIMPSCDIVTGEIPTMSVVEDRFFISRNFFAAQLNHETESGIMMSCHVPDNNSSLLTSIHFILSNGLRIDLQSIEIPRIIAQAVSRNPGRYTTDFLGMTNEEYCHWIMNPDHCQGAIELAILSEYLEMEIIVIDCFSLAMNRFGEHKNYTNRAFLIYDDKHYDPLLYERNNLWWTIFLASDDAALQMALEVAQEMKIIFTLYCPACNALLHGDKEARAHVNATGHKEFE</sequence>
<dbReference type="GO" id="GO:0036503">
    <property type="term" value="P:ERAD pathway"/>
    <property type="evidence" value="ECO:0007669"/>
    <property type="project" value="TreeGrafter"/>
</dbReference>
<dbReference type="PANTHER" id="PTHR13312">
    <property type="entry name" value="HIV-INDUCED PROTEIN-7-LIKE PROTEASE"/>
    <property type="match status" value="1"/>
</dbReference>
<keyword evidence="4 6" id="KW-0378">Hydrolase</keyword>
<reference evidence="8 9" key="1">
    <citation type="submission" date="2013-11" db="EMBL/GenBank/DDBJ databases">
        <title>Genome sequencing of Stegodyphus mimosarum.</title>
        <authorList>
            <person name="Bechsgaard J."/>
        </authorList>
    </citation>
    <scope>NUCLEOTIDE SEQUENCE [LARGE SCALE GENOMIC DNA]</scope>
</reference>
<dbReference type="GO" id="GO:0016579">
    <property type="term" value="P:protein deubiquitination"/>
    <property type="evidence" value="ECO:0007669"/>
    <property type="project" value="TreeGrafter"/>
</dbReference>
<dbReference type="GO" id="GO:0004843">
    <property type="term" value="F:cysteine-type deubiquitinase activity"/>
    <property type="evidence" value="ECO:0007669"/>
    <property type="project" value="UniProtKB-UniRule"/>
</dbReference>
<gene>
    <name evidence="8" type="ORF">X975_19914</name>
</gene>
<comment type="function">
    <text evidence="6">Hydrolase that can remove conjugated ubiquitin from proteins and may therefore play an important regulatory role at the level of protein turnover by preventing degradation.</text>
</comment>